<proteinExistence type="predicted"/>
<dbReference type="InterPro" id="IPR038305">
    <property type="entry name" value="HeLo_sf"/>
</dbReference>
<evidence type="ECO:0000313" key="2">
    <source>
        <dbReference type="EMBL" id="KAF7508589.1"/>
    </source>
</evidence>
<reference evidence="2" key="1">
    <citation type="submission" date="2020-02" db="EMBL/GenBank/DDBJ databases">
        <authorList>
            <person name="Palmer J.M."/>
        </authorList>
    </citation>
    <scope>NUCLEOTIDE SEQUENCE</scope>
    <source>
        <strain evidence="2">EPUS1.4</strain>
        <tissue evidence="2">Thallus</tissue>
    </source>
</reference>
<dbReference type="PANTHER" id="PTHR37542">
    <property type="entry name" value="HELO DOMAIN-CONTAINING PROTEIN-RELATED"/>
    <property type="match status" value="1"/>
</dbReference>
<sequence>MAEVLGAVGSALTLFQLCMQGFDCFRAMQEQEADLRRLSIKLSIEECRLYTWGETMGLTKTPRPGKKIPLQHCKFPETVVEALSLVLDLLDNSQKKRDKYGCEPIDVPQETLLLPGIEQPKLVQQLKNSFSNFKIQGHSSSARSKLVKKTYWAIRDKRKFEQLIADAKDLIDGLQDITRDIASLAMQEHIIGQRIQSMNDIPALETLAEVCKDDYPSFSDAASFKADGLTSHGTVQQGILEWTYNVESDDEDDSDTMTIEAIESMTVTELKHKLSSVFFRRRQPMEQISEEKEIDGVGSLRNGLGIETSILKDNSPAVTTAEPSPAAVDGELPKISRPIGIRIAHAPVEGMHMISDQNRAHMPKTSQEDLLELEIERHQKILEGMAHASLDRDFINESYATYRIGQELDHHQADFFSMLYSYKADIEGAGRPRNVELSRLYKHKLDQFNYAKGD</sequence>
<dbReference type="InterPro" id="IPR029498">
    <property type="entry name" value="HeLo_dom"/>
</dbReference>
<dbReference type="OrthoDB" id="20872at2759"/>
<accession>A0A8H7AI74</accession>
<name>A0A8H7AI74_9EURO</name>
<comment type="caution">
    <text evidence="2">The sequence shown here is derived from an EMBL/GenBank/DDBJ whole genome shotgun (WGS) entry which is preliminary data.</text>
</comment>
<dbReference type="AlphaFoldDB" id="A0A8H7AI74"/>
<dbReference type="Pfam" id="PF14479">
    <property type="entry name" value="HeLo"/>
    <property type="match status" value="1"/>
</dbReference>
<evidence type="ECO:0000313" key="3">
    <source>
        <dbReference type="Proteomes" id="UP000606974"/>
    </source>
</evidence>
<dbReference type="EMBL" id="JAACFV010000052">
    <property type="protein sequence ID" value="KAF7508589.1"/>
    <property type="molecule type" value="Genomic_DNA"/>
</dbReference>
<feature type="domain" description="Prion-inhibition and propagation HeLo" evidence="1">
    <location>
        <begin position="4"/>
        <end position="207"/>
    </location>
</feature>
<evidence type="ECO:0000259" key="1">
    <source>
        <dbReference type="Pfam" id="PF14479"/>
    </source>
</evidence>
<gene>
    <name evidence="2" type="ORF">GJ744_009138</name>
</gene>
<protein>
    <recommendedName>
        <fullName evidence="1">Prion-inhibition and propagation HeLo domain-containing protein</fullName>
    </recommendedName>
</protein>
<dbReference type="Gene3D" id="1.20.120.1020">
    <property type="entry name" value="Prion-inhibition and propagation, HeLo domain"/>
    <property type="match status" value="1"/>
</dbReference>
<organism evidence="2 3">
    <name type="scientific">Endocarpon pusillum</name>
    <dbReference type="NCBI Taxonomy" id="364733"/>
    <lineage>
        <taxon>Eukaryota</taxon>
        <taxon>Fungi</taxon>
        <taxon>Dikarya</taxon>
        <taxon>Ascomycota</taxon>
        <taxon>Pezizomycotina</taxon>
        <taxon>Eurotiomycetes</taxon>
        <taxon>Chaetothyriomycetidae</taxon>
        <taxon>Verrucariales</taxon>
        <taxon>Verrucariaceae</taxon>
        <taxon>Endocarpon</taxon>
    </lineage>
</organism>
<dbReference type="Proteomes" id="UP000606974">
    <property type="component" value="Unassembled WGS sequence"/>
</dbReference>
<keyword evidence="3" id="KW-1185">Reference proteome</keyword>